<dbReference type="EMBL" id="FPIZ01000016">
    <property type="protein sequence ID" value="SFW78272.1"/>
    <property type="molecule type" value="Genomic_DNA"/>
</dbReference>
<proteinExistence type="predicted"/>
<dbReference type="Proteomes" id="UP001326715">
    <property type="component" value="Chromosome"/>
</dbReference>
<protein>
    <submittedName>
        <fullName evidence="1">Uncharacterized protein</fullName>
    </submittedName>
</protein>
<evidence type="ECO:0000313" key="4">
    <source>
        <dbReference type="Proteomes" id="UP001326715"/>
    </source>
</evidence>
<evidence type="ECO:0000313" key="3">
    <source>
        <dbReference type="Proteomes" id="UP000183788"/>
    </source>
</evidence>
<dbReference type="Proteomes" id="UP000183788">
    <property type="component" value="Unassembled WGS sequence"/>
</dbReference>
<dbReference type="EMBL" id="CP140154">
    <property type="protein sequence ID" value="WQG88187.1"/>
    <property type="molecule type" value="Genomic_DNA"/>
</dbReference>
<dbReference type="RefSeq" id="WP_072363589.1">
    <property type="nucleotide sequence ID" value="NZ_CP139972.1"/>
</dbReference>
<evidence type="ECO:0000313" key="1">
    <source>
        <dbReference type="EMBL" id="SFW78272.1"/>
    </source>
</evidence>
<evidence type="ECO:0000313" key="2">
    <source>
        <dbReference type="EMBL" id="WQG88187.1"/>
    </source>
</evidence>
<sequence length="276" mass="30173">MKRNLLAGIAGLAVLTMFSCKKEQASLRPTSELAVTAADGSDEMDAILKDLKPETYLLTFDGLPANNYITKASYGGLSDETQFGDGKTPIPFPYLARIGYTKAPFKKIWIKTCPTMIPYLDIAKRAAELIQKVDSKTFADLTITELSASEQVLATKTFLTAASKLQADAVDTKVLAKAPLEKFRLSLPQGTALPYFTRGFYGLGDITQVPASAGAKLTIYTSLRWEDILRRKFPNMIGCFDPIVLRDIRANFVSLDKGFEKLNIEEVAGAAILGIN</sequence>
<reference evidence="2 4" key="2">
    <citation type="submission" date="2023-11" db="EMBL/GenBank/DDBJ databases">
        <title>MicrobeMod: A computational toolkit for identifying prokaryotic methylation and restriction-modification with nanopore sequencing.</title>
        <authorList>
            <person name="Crits-Christoph A."/>
            <person name="Kang S.C."/>
            <person name="Lee H."/>
            <person name="Ostrov N."/>
        </authorList>
    </citation>
    <scope>NUCLEOTIDE SEQUENCE [LARGE SCALE GENOMIC DNA]</scope>
    <source>
        <strain evidence="2 4">ATCC 23090</strain>
    </source>
</reference>
<keyword evidence="4" id="KW-1185">Reference proteome</keyword>
<organism evidence="1 3">
    <name type="scientific">Chitinophaga sancti</name>
    <dbReference type="NCBI Taxonomy" id="1004"/>
    <lineage>
        <taxon>Bacteria</taxon>
        <taxon>Pseudomonadati</taxon>
        <taxon>Bacteroidota</taxon>
        <taxon>Chitinophagia</taxon>
        <taxon>Chitinophagales</taxon>
        <taxon>Chitinophagaceae</taxon>
        <taxon>Chitinophaga</taxon>
    </lineage>
</organism>
<name>A0A1K1S1J0_9BACT</name>
<dbReference type="OrthoDB" id="639853at2"/>
<dbReference type="PROSITE" id="PS51257">
    <property type="entry name" value="PROKAR_LIPOPROTEIN"/>
    <property type="match status" value="1"/>
</dbReference>
<gene>
    <name evidence="1" type="ORF">SAMN05661012_04619</name>
    <name evidence="2" type="ORF">SR876_24985</name>
</gene>
<reference evidence="1 3" key="1">
    <citation type="submission" date="2016-11" db="EMBL/GenBank/DDBJ databases">
        <authorList>
            <person name="Jaros S."/>
            <person name="Januszkiewicz K."/>
            <person name="Wedrychowicz H."/>
        </authorList>
    </citation>
    <scope>NUCLEOTIDE SEQUENCE [LARGE SCALE GENOMIC DNA]</scope>
    <source>
        <strain evidence="1 3">DSM 784</strain>
    </source>
</reference>
<dbReference type="AlphaFoldDB" id="A0A1K1S1J0"/>
<accession>A0A1K1S1J0</accession>